<dbReference type="OrthoDB" id="9781691at2"/>
<dbReference type="InterPro" id="IPR038479">
    <property type="entry name" value="Transthyretin-like_sf"/>
</dbReference>
<accession>A0A1M5IEA0</accession>
<feature type="coiled-coil region" evidence="1">
    <location>
        <begin position="2568"/>
        <end position="2607"/>
    </location>
</feature>
<reference evidence="5 6" key="1">
    <citation type="submission" date="2016-11" db="EMBL/GenBank/DDBJ databases">
        <authorList>
            <person name="Jaros S."/>
            <person name="Januszkiewicz K."/>
            <person name="Wedrychowicz H."/>
        </authorList>
    </citation>
    <scope>NUCLEOTIDE SEQUENCE [LARGE SCALE GENOMIC DNA]</scope>
    <source>
        <strain evidence="5 6">DSM 21986</strain>
    </source>
</reference>
<evidence type="ECO:0000313" key="5">
    <source>
        <dbReference type="EMBL" id="SHG26674.1"/>
    </source>
</evidence>
<keyword evidence="1" id="KW-0175">Coiled coil</keyword>
<evidence type="ECO:0000259" key="2">
    <source>
        <dbReference type="Pfam" id="PF18276"/>
    </source>
</evidence>
<feature type="domain" description="ABC toxin N-terminal" evidence="4">
    <location>
        <begin position="1580"/>
        <end position="1717"/>
    </location>
</feature>
<feature type="coiled-coil region" evidence="1">
    <location>
        <begin position="2696"/>
        <end position="2751"/>
    </location>
</feature>
<feature type="domain" description="Tc toxin complex TcA C-terminal TcB-binding" evidence="2">
    <location>
        <begin position="2715"/>
        <end position="2996"/>
    </location>
</feature>
<feature type="domain" description="Neuraminidase-like" evidence="3">
    <location>
        <begin position="1747"/>
        <end position="1871"/>
    </location>
</feature>
<evidence type="ECO:0008006" key="7">
    <source>
        <dbReference type="Google" id="ProtNLM"/>
    </source>
</evidence>
<dbReference type="InterPro" id="IPR046839">
    <property type="entry name" value="ABC_toxin_N"/>
</dbReference>
<evidence type="ECO:0000259" key="4">
    <source>
        <dbReference type="Pfam" id="PF20220"/>
    </source>
</evidence>
<organism evidence="5 6">
    <name type="scientific">Fodinibius roseus</name>
    <dbReference type="NCBI Taxonomy" id="1194090"/>
    <lineage>
        <taxon>Bacteria</taxon>
        <taxon>Pseudomonadati</taxon>
        <taxon>Balneolota</taxon>
        <taxon>Balneolia</taxon>
        <taxon>Balneolales</taxon>
        <taxon>Balneolaceae</taxon>
        <taxon>Fodinibius</taxon>
    </lineage>
</organism>
<proteinExistence type="predicted"/>
<dbReference type="Pfam" id="PF20220">
    <property type="entry name" value="ABC_toxin_N"/>
    <property type="match status" value="1"/>
</dbReference>
<dbReference type="STRING" id="1194090.SAMN05443144_12319"/>
<protein>
    <recommendedName>
        <fullName evidence="7">Virulence plasmid A protein</fullName>
    </recommendedName>
</protein>
<evidence type="ECO:0000313" key="6">
    <source>
        <dbReference type="Proteomes" id="UP000184041"/>
    </source>
</evidence>
<dbReference type="Pfam" id="PF18276">
    <property type="entry name" value="TcA_TcB_BD"/>
    <property type="match status" value="1"/>
</dbReference>
<dbReference type="InterPro" id="IPR040840">
    <property type="entry name" value="TcA_TcB_BD"/>
</dbReference>
<dbReference type="InterPro" id="IPR041079">
    <property type="entry name" value="Neuraminidase-like"/>
</dbReference>
<keyword evidence="6" id="KW-1185">Reference proteome</keyword>
<evidence type="ECO:0000259" key="3">
    <source>
        <dbReference type="Pfam" id="PF18413"/>
    </source>
</evidence>
<evidence type="ECO:0000256" key="1">
    <source>
        <dbReference type="SAM" id="Coils"/>
    </source>
</evidence>
<gene>
    <name evidence="5" type="ORF">SAMN05443144_12319</name>
</gene>
<sequence length="3185" mass="362215">MTKQSYHITGTVIHAATKQPLSNLRVEAWDKDLIFDDLVGSDSTDESGGFSITFDESYFKELFLDRKPDLFFKVFEDDKLVHDTRHSVVWNMDDREKELRIEVDLSVRGDEDYQPDRDQLLELDEHSAKTPDEIEAEQPELYQQLEKKVVSRLRQELNNHFEEASGELRVLIEELNLFLPVRQKQPLTTFLTQSIENSDLSEFRKKEGLFNVGTWNGPKHADEMLRPGIPLRSNPLFAEEFRSAGMLHIGSLTQLNDEKVDQLLNRGMGPGTINREMLDNLIEEEVLDGSEAGELGLNANLYQLAGADIDLVNAIKKREGEQGLSAVRDLSAWSRNDWQTLLDETDIDLPKGVSQEGYAAFLHKQVEMVFPHKIFPNYLQSVDEGSFIRNLDLVEPLFAQNEQLLFNGTSFSAFNLDDTDPQERAAIEQAYKGIARQANRYPGLELKTVLNDRERSSQEKVGEINRRINLVEEFCREHENVGYLSLDYSPDSSDPDRLDFSGYSGEERQWVINNLRSNQRIYRITKDAAHTFQLMENGYQAAYQIASDSYTRFKEATGFEDEIAAPYYRNAQDIAIEVTSKFGSIIDIEKGGLDWLNVDNTSTDIYAYLKRFNGYGELFGSQDYCNCKHCQSIISPAAYFVDLMEYLKTHVLDEYFPEYVPGERGHDLDPRVRRADLWYNLPLTCKNTHTLIPYLTVILEILENYIAGQPGNEFDGDISSRDEVEAYVYRMLYNLTPLNSFRQPFLLPLSKLRTYFEHFPVAQVEIVEKVRMYQEDGNEVWAQSKLKLSGREYELISNPVAEYDFRDLPEENFLSDLYGITVPAPTSDEDLPEVKGLLAAMDLTRSQFTDLIATYFVLAGIDGPGDDKPRVKAITLAGSVQPNREVFENYTPGILDRMHRFVRLWHQLDWSIRELDQLLDHLDNVMEEVDIMSGSGKLPLKQIARLHSLQQQLKVSVPECCALVNRIPTGGSPSLFDRLFNLPAFGDETVWDPGEVSDTFRHPAFRSDLPDPEGPGVRIQHRLLAGLGINDDELVRLIEFLREPLGADEDTMEFEVTLDTLTVLYRHARLSRALGVTVSELLALLRMSPDIENNHLENLEDIRALTRFADWREESGYSIKELAKILNEGWGEEEGESTLAEISESIVNNIYAEQSLIFADTAFAYFEGITELQSRAIIRENSSLIEPADIQIYRIADSVSDPETLEPDLTAVEDILDSDQMDELKNVIRDIAATHRKGGAPDISDRVLVGTVGLSLSQSRAVLDANSSIFEPAEPPNLYRLSAGFNPSDSIAIPAEVPIRAEKARELLLRHSAGEVVANQLGKEFGFSTDKIKRLASLAGYDFQDNDVFHSALARRLHGDKTETVLEDLNAALNKLTLWFNDDDFGSEELAFIQKNAGGSSRIFRVGTGDPSEFLNPAFMHVRQTALFLDLLEETGGTAEELFGALKGFDYEAIPPRFNEDEETLNRLEHLLEAERGLINSLNQVLDFPGSVDSEGAPVNHALEALDKLKTNVELARYLGVGGEALPLLIPERYEDFEPVHAWEQEVEHFSRGVETLVTAIRTKYDSEEEWKEVAEPFEDRIRELRRDALTTYLMHSIAPDDPERPDLTDRFQTEKDLYNYFLIDTELEGCARTSRVVAGISSLQLYIQRILMNLEQTATGIEPRLAIHLSKQAQDEWEWRKNYRVWEANRKVFLYPENYIEPDLRDNKTPLFEELESELLQREIDAQAAIDAYSKYMQGFEEIARLKIAGAYHDRGNDRDVLHLFGVTSSDPPVYYYRTVENIYKAEETGSSKGVVWNPWKKLDLQIPVNKVSPIVFRGKLYVFWVEITTQPKTDLQEGSSTFVAYKHTLAIKFMSMRLDGTWSAPQSLKLVNDEPFSDGPGIVRDPIIQIASPPIPKYIFDQKEGAVGTDRSRSHEKPVEGYSLTGYRWNQVYPDVDPQIVGFNLFDSNPKLKLVGRDFDLSSHVDLYALSIGPEVTGSPLPYIGFGFMGGTSNPPYLKRLTRDGERISYGYAPNVIQGEAFADMMRYLKNEKSDLTSPGELLRLQGERSVVTPVNGTFTDAVINVDGDLLYLYSLVHADAPYAIRRIGTTHGETVSRQLFEQGIDGLLDIEFQQELNAPFLPVEARNVRQDLSLMIERKFDTKGSLGVYFREIFFHIPFLVANHLNSQGKYKDAQRWYHYIFDPTSDQLPDGMEEISDPGFPEEREQREKDRVWQFMEFRNHTLQTLKEQLNDEEAVEAYKSDPFNPHAIARLRLGGYMKRMVMKYVDNLLDWGDHLFAQDTRESVNEATLLYVMASEVLGERPAQLGDCPEPQADDLTFLNLRERMRDCHTSSGSGFIMEVESLTSERQRPVDLSLVTGQSEVIDNQLLGNAAMMAQNHPVTAYVQSDDIDNITSGDQPYFSGDRRNFGIGRDRYFKGSAWKNFHPWKPYFPLPSFGTSLLKQACIFCIPHNEELLEYWDRVEDRLFKIRNCLNIEGVRRQLPLFAPEIDPMLLVRARAEGIPLEDVLDSIRGDLPPYRFGFLITKAREYAGALQSFGGALLSALEKKDAGELARIRLTHQQNIQNLTTKLRNREITAAEANLEALRRRRETVENRKDYYQKLNDDGLIPGERTQQVSKYASNILLEIATPFQVSATAVAGLPYIIGLSNSTGAEGAKEVLINTANTFKSMADHTNRIGDLAGMEARFTRREQGWKFNLQQAENELEEIEKKIEAAEIRLEIAVQSKEIHEQQREQLQDKIDFYEDKFTNLGLYTWLSVRLKRLYREAYRNALTMARMAERAYRFERGDDTTSLLDGNYWEASRSGLLAGERLMNDLRNMERLYIETNDRSMEIDQAFSLTQIDPEALLTLKATGLCEFRIPELYFDLFYPGQYRRRIKSARLTIPCVTGPYTNVSATLTLKRSQIRKEPEMEEIGSDSDLFQVPPTRTTTVATSTAQNDSGVFNLDFRDERYMPFEGAGAVSEWRLDLPKQFRPFDYSTINDVILHISYEAEYDELYREEVEGEIEGVAGEIENFLSSHTISRLFSIRQEFSQAFHRILNSEVGTSIDLELSEKHFPLFLQGRTLSIEEASLFLEIDSDKLPDDSLATPAITIRGNGGTAGVDRFDPVEGSPDLYQSASFGASVFNPTNPSAGPLGVELTIEELGNLGTGDTGAAEPPVFDDRKLKDIYLMLHYTITTGS</sequence>
<dbReference type="RefSeq" id="WP_073067379.1">
    <property type="nucleotide sequence ID" value="NZ_FQUS01000023.1"/>
</dbReference>
<dbReference type="Proteomes" id="UP000184041">
    <property type="component" value="Unassembled WGS sequence"/>
</dbReference>
<dbReference type="Gene3D" id="2.60.40.3330">
    <property type="match status" value="1"/>
</dbReference>
<name>A0A1M5IEA0_9BACT</name>
<dbReference type="Pfam" id="PF18413">
    <property type="entry name" value="Neuraminidase"/>
    <property type="match status" value="1"/>
</dbReference>
<dbReference type="EMBL" id="FQUS01000023">
    <property type="protein sequence ID" value="SHG26674.1"/>
    <property type="molecule type" value="Genomic_DNA"/>
</dbReference>